<dbReference type="Pfam" id="PF00582">
    <property type="entry name" value="Usp"/>
    <property type="match status" value="1"/>
</dbReference>
<gene>
    <name evidence="3" type="ORF">GBA65_21630</name>
</gene>
<dbReference type="Proteomes" id="UP000502706">
    <property type="component" value="Plasmid unnamed1"/>
</dbReference>
<dbReference type="PANTHER" id="PTHR46268:SF6">
    <property type="entry name" value="UNIVERSAL STRESS PROTEIN UP12"/>
    <property type="match status" value="1"/>
</dbReference>
<proteinExistence type="inferred from homology"/>
<organism evidence="3 4">
    <name type="scientific">Rubrobacter marinus</name>
    <dbReference type="NCBI Taxonomy" id="2653852"/>
    <lineage>
        <taxon>Bacteria</taxon>
        <taxon>Bacillati</taxon>
        <taxon>Actinomycetota</taxon>
        <taxon>Rubrobacteria</taxon>
        <taxon>Rubrobacterales</taxon>
        <taxon>Rubrobacteraceae</taxon>
        <taxon>Rubrobacter</taxon>
    </lineage>
</organism>
<keyword evidence="4" id="KW-1185">Reference proteome</keyword>
<evidence type="ECO:0000313" key="3">
    <source>
        <dbReference type="EMBL" id="QIN81045.1"/>
    </source>
</evidence>
<evidence type="ECO:0000259" key="2">
    <source>
        <dbReference type="Pfam" id="PF00582"/>
    </source>
</evidence>
<dbReference type="SUPFAM" id="SSF52402">
    <property type="entry name" value="Adenine nucleotide alpha hydrolases-like"/>
    <property type="match status" value="1"/>
</dbReference>
<evidence type="ECO:0000256" key="1">
    <source>
        <dbReference type="ARBA" id="ARBA00008791"/>
    </source>
</evidence>
<dbReference type="KEGG" id="rmar:GBA65_21630"/>
<evidence type="ECO:0000313" key="4">
    <source>
        <dbReference type="Proteomes" id="UP000502706"/>
    </source>
</evidence>
<keyword evidence="3" id="KW-0614">Plasmid</keyword>
<geneLocation type="plasmid" evidence="3 4">
    <name>unnamed1</name>
</geneLocation>
<dbReference type="Gene3D" id="3.40.50.620">
    <property type="entry name" value="HUPs"/>
    <property type="match status" value="1"/>
</dbReference>
<dbReference type="AlphaFoldDB" id="A0A6G8Q3L8"/>
<dbReference type="EMBL" id="CP045122">
    <property type="protein sequence ID" value="QIN81045.1"/>
    <property type="molecule type" value="Genomic_DNA"/>
</dbReference>
<feature type="domain" description="UspA" evidence="2">
    <location>
        <begin position="4"/>
        <end position="74"/>
    </location>
</feature>
<protein>
    <recommendedName>
        <fullName evidence="2">UspA domain-containing protein</fullName>
    </recommendedName>
</protein>
<dbReference type="CDD" id="cd00293">
    <property type="entry name" value="USP-like"/>
    <property type="match status" value="1"/>
</dbReference>
<dbReference type="PANTHER" id="PTHR46268">
    <property type="entry name" value="STRESS RESPONSE PROTEIN NHAX"/>
    <property type="match status" value="1"/>
</dbReference>
<sequence length="74" mass="7793">MASESGVGHEGLIAQGRPWQVIVRAAEEVEADCIVMGPPGASALLETSALDRALTGGVYRRVLVHARCPVLVVR</sequence>
<reference evidence="3 4" key="1">
    <citation type="submission" date="2019-10" db="EMBL/GenBank/DDBJ databases">
        <title>Rubrobacter sp nov SCSIO 52915 isolated from a deep-sea sediment in the South China Sea.</title>
        <authorList>
            <person name="Chen R.W."/>
        </authorList>
    </citation>
    <scope>NUCLEOTIDE SEQUENCE [LARGE SCALE GENOMIC DNA]</scope>
    <source>
        <strain evidence="3 4">SCSIO 52915</strain>
        <plasmid evidence="3 4">unnamed1</plasmid>
    </source>
</reference>
<comment type="similarity">
    <text evidence="1">Belongs to the universal stress protein A family.</text>
</comment>
<dbReference type="InterPro" id="IPR006016">
    <property type="entry name" value="UspA"/>
</dbReference>
<dbReference type="InterPro" id="IPR014729">
    <property type="entry name" value="Rossmann-like_a/b/a_fold"/>
</dbReference>
<name>A0A6G8Q3L8_9ACTN</name>
<accession>A0A6G8Q3L8</accession>